<feature type="compositionally biased region" description="Pro residues" evidence="1">
    <location>
        <begin position="1"/>
        <end position="10"/>
    </location>
</feature>
<evidence type="ECO:0000256" key="1">
    <source>
        <dbReference type="SAM" id="MobiDB-lite"/>
    </source>
</evidence>
<keyword evidence="3" id="KW-1185">Reference proteome</keyword>
<accession>A0A967KB54</accession>
<dbReference type="SUPFAM" id="SSF52151">
    <property type="entry name" value="FabD/lysophospholipase-like"/>
    <property type="match status" value="1"/>
</dbReference>
<evidence type="ECO:0008006" key="4">
    <source>
        <dbReference type="Google" id="ProtNLM"/>
    </source>
</evidence>
<protein>
    <recommendedName>
        <fullName evidence="4">Patatin-like phospholipase</fullName>
    </recommendedName>
</protein>
<name>A0A967KB54_9PROT</name>
<dbReference type="AlphaFoldDB" id="A0A967KB54"/>
<dbReference type="Proteomes" id="UP000761264">
    <property type="component" value="Unassembled WGS sequence"/>
</dbReference>
<evidence type="ECO:0000313" key="3">
    <source>
        <dbReference type="Proteomes" id="UP000761264"/>
    </source>
</evidence>
<feature type="region of interest" description="Disordered" evidence="1">
    <location>
        <begin position="1"/>
        <end position="20"/>
    </location>
</feature>
<organism evidence="2 3">
    <name type="scientific">Pelagibius litoralis</name>
    <dbReference type="NCBI Taxonomy" id="374515"/>
    <lineage>
        <taxon>Bacteria</taxon>
        <taxon>Pseudomonadati</taxon>
        <taxon>Pseudomonadota</taxon>
        <taxon>Alphaproteobacteria</taxon>
        <taxon>Rhodospirillales</taxon>
        <taxon>Rhodovibrionaceae</taxon>
        <taxon>Pelagibius</taxon>
    </lineage>
</organism>
<dbReference type="InterPro" id="IPR016035">
    <property type="entry name" value="Acyl_Trfase/lysoPLipase"/>
</dbReference>
<dbReference type="Gene3D" id="3.40.1090.10">
    <property type="entry name" value="Cytosolic phospholipase A2 catalytic domain"/>
    <property type="match status" value="1"/>
</dbReference>
<proteinExistence type="predicted"/>
<dbReference type="EMBL" id="JAAQPH010000016">
    <property type="protein sequence ID" value="NIA70872.1"/>
    <property type="molecule type" value="Genomic_DNA"/>
</dbReference>
<gene>
    <name evidence="2" type="ORF">HBA54_19925</name>
</gene>
<reference evidence="2" key="1">
    <citation type="submission" date="2020-03" db="EMBL/GenBank/DDBJ databases">
        <title>Genome of Pelagibius litoralis DSM 21314T.</title>
        <authorList>
            <person name="Wang G."/>
        </authorList>
    </citation>
    <scope>NUCLEOTIDE SEQUENCE</scope>
    <source>
        <strain evidence="2">DSM 21314</strain>
    </source>
</reference>
<comment type="caution">
    <text evidence="2">The sequence shown here is derived from an EMBL/GenBank/DDBJ whole genome shotgun (WGS) entry which is preliminary data.</text>
</comment>
<evidence type="ECO:0000313" key="2">
    <source>
        <dbReference type="EMBL" id="NIA70872.1"/>
    </source>
</evidence>
<sequence>MTDYAPPPQPAATKTPYNATTSNTVTKGLTVERFVGSSRSTPGNVGLCLCGGGSRALSAGMGQLRALNHLTLKKGWPSLLSQVKAVSTVSGGSWLGVSFEYLGGKTSDTNFLNAYVANPHDLVPSNGSSIGVTLDKLPPGNIGVPVTSRLFSVPALAVEAYLLWKFFGTPANMLWQVLMGFHILSEHNLYSPAANALPTSLFSWNKNTLKQDVVGPNPSLAKETAHLVASGAGRASRPYILCNTAMFVKKGKTQLLAPVQATPFFTGIVGSLDAVDANGRKVGGGGVTSFAFNSVLKSVSGSAVTVAQARQWSLTDIVGASSAAFAGQLQQIINDPLLLLKYLWEFGTEIWDWLKKHLSSADLAEVDEAAIKAFLKAPTLAEVTADMASFDPGAIIPAYDYWPVRNAKPNANLKTTRFADGGNLENTGVASMLSYGDIDSVIACVNSETPLAKGKKGVIDPKTGKEIPKTRIIVDGQIPPLFGYQPYDPKKGYVPFGKKTAAANIFISQSQIFSTGDFPTLLKALWKNSGSGSNANPANALQKLTTKKNDWFGVAKRDVTVVWVYTNAVETWVSLLRPDVQKLVAASADFPHYGTLDTNLSAPQVNLLASLTAWCVGDPSNSKNFVGLFK</sequence>
<dbReference type="RefSeq" id="WP_167227905.1">
    <property type="nucleotide sequence ID" value="NZ_JAAQPH010000016.1"/>
</dbReference>